<accession>A0A078AKQ6</accession>
<dbReference type="OrthoDB" id="294251at2759"/>
<organism evidence="2 3">
    <name type="scientific">Stylonychia lemnae</name>
    <name type="common">Ciliate</name>
    <dbReference type="NCBI Taxonomy" id="5949"/>
    <lineage>
        <taxon>Eukaryota</taxon>
        <taxon>Sar</taxon>
        <taxon>Alveolata</taxon>
        <taxon>Ciliophora</taxon>
        <taxon>Intramacronucleata</taxon>
        <taxon>Spirotrichea</taxon>
        <taxon>Stichotrichia</taxon>
        <taxon>Sporadotrichida</taxon>
        <taxon>Oxytrichidae</taxon>
        <taxon>Stylonychinae</taxon>
        <taxon>Stylonychia</taxon>
    </lineage>
</organism>
<dbReference type="PROSITE" id="PS50086">
    <property type="entry name" value="TBC_RABGAP"/>
    <property type="match status" value="1"/>
</dbReference>
<evidence type="ECO:0000259" key="1">
    <source>
        <dbReference type="PROSITE" id="PS50086"/>
    </source>
</evidence>
<dbReference type="Gene3D" id="1.10.472.80">
    <property type="entry name" value="Ypt/Rab-GAP domain of gyp1p, domain 3"/>
    <property type="match status" value="1"/>
</dbReference>
<name>A0A078AKQ6_STYLE</name>
<dbReference type="EMBL" id="CCKQ01011252">
    <property type="protein sequence ID" value="CDW82794.1"/>
    <property type="molecule type" value="Genomic_DNA"/>
</dbReference>
<dbReference type="InterPro" id="IPR000195">
    <property type="entry name" value="Rab-GAP-TBC_dom"/>
</dbReference>
<protein>
    <submittedName>
        <fullName evidence="2">Gtpase-activating protein</fullName>
    </submittedName>
</protein>
<gene>
    <name evidence="2" type="primary">Contig3885.g4147</name>
    <name evidence="2" type="ORF">STYLEM_11829</name>
</gene>
<dbReference type="SMART" id="SM00164">
    <property type="entry name" value="TBC"/>
    <property type="match status" value="1"/>
</dbReference>
<reference evidence="2 3" key="1">
    <citation type="submission" date="2014-06" db="EMBL/GenBank/DDBJ databases">
        <authorList>
            <person name="Swart Estienne"/>
        </authorList>
    </citation>
    <scope>NUCLEOTIDE SEQUENCE [LARGE SCALE GENOMIC DNA]</scope>
    <source>
        <strain evidence="2 3">130c</strain>
    </source>
</reference>
<keyword evidence="3" id="KW-1185">Reference proteome</keyword>
<dbReference type="InterPro" id="IPR035969">
    <property type="entry name" value="Rab-GAP_TBC_sf"/>
</dbReference>
<evidence type="ECO:0000313" key="2">
    <source>
        <dbReference type="EMBL" id="CDW82794.1"/>
    </source>
</evidence>
<dbReference type="PANTHER" id="PTHR47219:SF9">
    <property type="entry name" value="GTPASE ACTIVATING PROTEIN AND CENTROSOME-ASSOCIATED, ISOFORM B"/>
    <property type="match status" value="1"/>
</dbReference>
<dbReference type="Gene3D" id="1.10.8.270">
    <property type="entry name" value="putative rabgap domain of human tbc1 domain family member 14 like domains"/>
    <property type="match status" value="1"/>
</dbReference>
<dbReference type="Proteomes" id="UP000039865">
    <property type="component" value="Unassembled WGS sequence"/>
</dbReference>
<dbReference type="InterPro" id="IPR050302">
    <property type="entry name" value="Rab_GAP_TBC_domain"/>
</dbReference>
<dbReference type="GO" id="GO:0031267">
    <property type="term" value="F:small GTPase binding"/>
    <property type="evidence" value="ECO:0007669"/>
    <property type="project" value="TreeGrafter"/>
</dbReference>
<evidence type="ECO:0000313" key="3">
    <source>
        <dbReference type="Proteomes" id="UP000039865"/>
    </source>
</evidence>
<dbReference type="PANTHER" id="PTHR47219">
    <property type="entry name" value="RAB GTPASE-ACTIVATING PROTEIN 1-LIKE"/>
    <property type="match status" value="1"/>
</dbReference>
<feature type="domain" description="Rab-GAP TBC" evidence="1">
    <location>
        <begin position="170"/>
        <end position="369"/>
    </location>
</feature>
<sequence>MEAQIQSIEAAAQHQQTSLIQSKINQLKNSQSLVPFSDEDFVMIQKEINSSLNVPIPEKKQDFKAFKSRVDQIQSKISNFSSNFIKRIFPFKKQQPIQQSDQVTQGQQGERQQSQHVKLDQNGFIFIDDYQNELSKLDWIQLYKMKKFAFTQDRELYPQVKYQVFQGLSSLPSQDRQAAWLLLLGIDTKSEQYRTYQELYYDFLCTQCERGSEQEYIENLIDKDIHRTFAEQKMFTEHPKSGRNRLFNLLKAYSLYDTDVGYMQGMNFIAWLVLKNFGEDDALAFAVFARILKINEWKRLYIQDTPKLFEMIPVIKSFLMKRLPKLDQKLTENQVPLEPLLAAPFITIFANLIEIEDAERALERFMLLGENYVIDTLKNMFTVHKEILMEMDAWDLQVFIGRKMFQASIENGTFFLSHTHHK</sequence>
<proteinExistence type="predicted"/>
<dbReference type="Pfam" id="PF00566">
    <property type="entry name" value="RabGAP-TBC"/>
    <property type="match status" value="1"/>
</dbReference>
<dbReference type="GO" id="GO:0005096">
    <property type="term" value="F:GTPase activator activity"/>
    <property type="evidence" value="ECO:0007669"/>
    <property type="project" value="TreeGrafter"/>
</dbReference>
<dbReference type="InParanoid" id="A0A078AKQ6"/>
<dbReference type="SUPFAM" id="SSF47923">
    <property type="entry name" value="Ypt/Rab-GAP domain of gyp1p"/>
    <property type="match status" value="1"/>
</dbReference>
<dbReference type="AlphaFoldDB" id="A0A078AKQ6"/>